<dbReference type="Proteomes" id="UP001262032">
    <property type="component" value="Unassembled WGS sequence"/>
</dbReference>
<accession>A0AAW8NBG1</accession>
<evidence type="ECO:0000313" key="1">
    <source>
        <dbReference type="EMBL" id="MDR7164851.1"/>
    </source>
</evidence>
<reference evidence="1" key="1">
    <citation type="submission" date="2023-07" db="EMBL/GenBank/DDBJ databases">
        <title>Sorghum-associated microbial communities from plants grown in Nebraska, USA.</title>
        <authorList>
            <person name="Schachtman D."/>
        </authorList>
    </citation>
    <scope>NUCLEOTIDE SEQUENCE</scope>
    <source>
        <strain evidence="1">BE261</strain>
    </source>
</reference>
<organism evidence="1 2">
    <name type="scientific">Pseudarthrobacter oxydans</name>
    <name type="common">Arthrobacter oxydans</name>
    <dbReference type="NCBI Taxonomy" id="1671"/>
    <lineage>
        <taxon>Bacteria</taxon>
        <taxon>Bacillati</taxon>
        <taxon>Actinomycetota</taxon>
        <taxon>Actinomycetes</taxon>
        <taxon>Micrococcales</taxon>
        <taxon>Micrococcaceae</taxon>
        <taxon>Pseudarthrobacter</taxon>
    </lineage>
</organism>
<dbReference type="AlphaFoldDB" id="A0AAW8NBG1"/>
<proteinExistence type="predicted"/>
<evidence type="ECO:0000313" key="2">
    <source>
        <dbReference type="Proteomes" id="UP001262032"/>
    </source>
</evidence>
<comment type="caution">
    <text evidence="1">The sequence shown here is derived from an EMBL/GenBank/DDBJ whole genome shotgun (WGS) entry which is preliminary data.</text>
</comment>
<dbReference type="EMBL" id="JAVDWN010000010">
    <property type="protein sequence ID" value="MDR7164851.1"/>
    <property type="molecule type" value="Genomic_DNA"/>
</dbReference>
<protein>
    <submittedName>
        <fullName evidence="1">Uncharacterized protein</fullName>
    </submittedName>
</protein>
<gene>
    <name evidence="1" type="ORF">J2X12_002889</name>
</gene>
<dbReference type="GeneID" id="97424198"/>
<dbReference type="RefSeq" id="WP_310114090.1">
    <property type="nucleotide sequence ID" value="NZ_JAVDTN010000017.1"/>
</dbReference>
<sequence>MAARVGEPITEASDIALATEMLEEASAQVRLYGLPWVDPLTAPAIAVTTAIAAAARGYQNPGGLKMERGDAVTLDVDIDYRKGAALTAGEIRMIQMAANTRSRITSVPLSNPDRFVATSDYAHRPVGHPEYLYLDAEPRPW</sequence>
<name>A0AAW8NBG1_PSEOX</name>